<name>A0AA41Q1I5_9ACTN</name>
<dbReference type="EMBL" id="JAKFHA010000011">
    <property type="protein sequence ID" value="MCF2529477.1"/>
    <property type="molecule type" value="Genomic_DNA"/>
</dbReference>
<keyword evidence="4" id="KW-1185">Reference proteome</keyword>
<dbReference type="Proteomes" id="UP001165378">
    <property type="component" value="Unassembled WGS sequence"/>
</dbReference>
<keyword evidence="2" id="KW-1133">Transmembrane helix</keyword>
<evidence type="ECO:0000313" key="3">
    <source>
        <dbReference type="EMBL" id="MCF2529477.1"/>
    </source>
</evidence>
<feature type="compositionally biased region" description="Low complexity" evidence="1">
    <location>
        <begin position="149"/>
        <end position="158"/>
    </location>
</feature>
<reference evidence="3" key="1">
    <citation type="submission" date="2022-01" db="EMBL/GenBank/DDBJ databases">
        <title>Genome-Based Taxonomic Classification of the Phylum Actinobacteria.</title>
        <authorList>
            <person name="Gao Y."/>
        </authorList>
    </citation>
    <scope>NUCLEOTIDE SEQUENCE</scope>
    <source>
        <strain evidence="3">KLBMP 8922</strain>
    </source>
</reference>
<dbReference type="RefSeq" id="WP_235053785.1">
    <property type="nucleotide sequence ID" value="NZ_JAKFHA010000011.1"/>
</dbReference>
<sequence>MPDGEGEVADEWEAFVAREMARQRAESGEWLATVGPGRAGAPDGPQGGPAPRRRRRRRVAVIAGVTAAAVLLGAGAFAWSTRDNGPGGSGAASQDAAGSVYVPVIEPAPAASSAAPSTAPPAAPTGPDVPSGPPTALPDGAATSIPPGARKAASAPPIAAERAFPEKRVSLPSGDVFELADVYTPRECREMMSAQLVSVIDDGRTCAQMIVALYTDPGRRIQITIAVASFTEVSHAHVAFAMNSLDPIAYGVGALDPVPGSDVPLPPREAPGGFGQAVAVRSVVFGISLWSDGRNEDSAAIHTPARELLRYVFDRVAAYEEGTART</sequence>
<evidence type="ECO:0000313" key="4">
    <source>
        <dbReference type="Proteomes" id="UP001165378"/>
    </source>
</evidence>
<feature type="compositionally biased region" description="Low complexity" evidence="1">
    <location>
        <begin position="34"/>
        <end position="44"/>
    </location>
</feature>
<comment type="caution">
    <text evidence="3">The sequence shown here is derived from an EMBL/GenBank/DDBJ whole genome shotgun (WGS) entry which is preliminary data.</text>
</comment>
<organism evidence="3 4">
    <name type="scientific">Yinghuangia soli</name>
    <dbReference type="NCBI Taxonomy" id="2908204"/>
    <lineage>
        <taxon>Bacteria</taxon>
        <taxon>Bacillati</taxon>
        <taxon>Actinomycetota</taxon>
        <taxon>Actinomycetes</taxon>
        <taxon>Kitasatosporales</taxon>
        <taxon>Streptomycetaceae</taxon>
        <taxon>Yinghuangia</taxon>
    </lineage>
</organism>
<feature type="region of interest" description="Disordered" evidence="1">
    <location>
        <begin position="25"/>
        <end position="56"/>
    </location>
</feature>
<feature type="transmembrane region" description="Helical" evidence="2">
    <location>
        <begin position="59"/>
        <end position="79"/>
    </location>
</feature>
<evidence type="ECO:0000256" key="1">
    <source>
        <dbReference type="SAM" id="MobiDB-lite"/>
    </source>
</evidence>
<protein>
    <submittedName>
        <fullName evidence="3">Uncharacterized protein</fullName>
    </submittedName>
</protein>
<dbReference type="AlphaFoldDB" id="A0AA41Q1I5"/>
<keyword evidence="2" id="KW-0472">Membrane</keyword>
<evidence type="ECO:0000256" key="2">
    <source>
        <dbReference type="SAM" id="Phobius"/>
    </source>
</evidence>
<feature type="region of interest" description="Disordered" evidence="1">
    <location>
        <begin position="111"/>
        <end position="158"/>
    </location>
</feature>
<accession>A0AA41Q1I5</accession>
<gene>
    <name evidence="3" type="ORF">LZ495_19960</name>
</gene>
<proteinExistence type="predicted"/>
<keyword evidence="2" id="KW-0812">Transmembrane</keyword>